<dbReference type="RefSeq" id="WP_058268575.1">
    <property type="nucleotide sequence ID" value="NZ_FMAZ01000005.1"/>
</dbReference>
<comment type="caution">
    <text evidence="3">The sequence shown here is derived from an EMBL/GenBank/DDBJ whole genome shotgun (WGS) entry which is preliminary data.</text>
</comment>
<feature type="signal peptide" evidence="2">
    <location>
        <begin position="1"/>
        <end position="28"/>
    </location>
</feature>
<protein>
    <submittedName>
        <fullName evidence="3">Uncharacterized protein</fullName>
    </submittedName>
</protein>
<dbReference type="AlphaFoldDB" id="A0A0V8IL18"/>
<organism evidence="3 4">
    <name type="scientific">Pseudarthrobacter enclensis</name>
    <dbReference type="NCBI Taxonomy" id="993070"/>
    <lineage>
        <taxon>Bacteria</taxon>
        <taxon>Bacillati</taxon>
        <taxon>Actinomycetota</taxon>
        <taxon>Actinomycetes</taxon>
        <taxon>Micrococcales</taxon>
        <taxon>Micrococcaceae</taxon>
        <taxon>Pseudarthrobacter</taxon>
    </lineage>
</organism>
<keyword evidence="2" id="KW-0732">Signal</keyword>
<evidence type="ECO:0000256" key="1">
    <source>
        <dbReference type="SAM" id="MobiDB-lite"/>
    </source>
</evidence>
<feature type="chain" id="PRO_5006893274" evidence="2">
    <location>
        <begin position="29"/>
        <end position="165"/>
    </location>
</feature>
<feature type="region of interest" description="Disordered" evidence="1">
    <location>
        <begin position="63"/>
        <end position="97"/>
    </location>
</feature>
<sequence length="165" mass="16991">MKTGWGILGTLAAAMAGLLSLTGCTTYACPAIGWTNSLTVTVEGNPSAVSEVRLCDAKARCSRPAPTPADPLPLRSVAPTFDPSTAAPPPAPESEPYPLFTVTREGDTWNFMMGMNAPPSATISALAADGTVLAEQGFDLAWTRVGGSEQCGGPMSTPPLTLRVP</sequence>
<evidence type="ECO:0000313" key="3">
    <source>
        <dbReference type="EMBL" id="KSU75464.1"/>
    </source>
</evidence>
<proteinExistence type="predicted"/>
<evidence type="ECO:0000256" key="2">
    <source>
        <dbReference type="SAM" id="SignalP"/>
    </source>
</evidence>
<feature type="compositionally biased region" description="Pro residues" evidence="1">
    <location>
        <begin position="86"/>
        <end position="95"/>
    </location>
</feature>
<dbReference type="EMBL" id="LNQM01000005">
    <property type="protein sequence ID" value="KSU75464.1"/>
    <property type="molecule type" value="Genomic_DNA"/>
</dbReference>
<dbReference type="OrthoDB" id="5147046at2"/>
<dbReference type="PROSITE" id="PS51257">
    <property type="entry name" value="PROKAR_LIPOPROTEIN"/>
    <property type="match status" value="1"/>
</dbReference>
<dbReference type="Proteomes" id="UP000053199">
    <property type="component" value="Unassembled WGS sequence"/>
</dbReference>
<accession>A0A0V8IL18</accession>
<keyword evidence="4" id="KW-1185">Reference proteome</keyword>
<gene>
    <name evidence="3" type="ORF">AS031_12930</name>
</gene>
<name>A0A0V8IL18_9MICC</name>
<evidence type="ECO:0000313" key="4">
    <source>
        <dbReference type="Proteomes" id="UP000053199"/>
    </source>
</evidence>
<reference evidence="3 4" key="1">
    <citation type="journal article" date="2014" name="Arch. Microbiol.">
        <title>Arthrobacter enclensis sp. nov., isolated from sediment sample.</title>
        <authorList>
            <person name="Dastager S.G."/>
            <person name="Liu Q."/>
            <person name="Tang S.K."/>
            <person name="Krishnamurthi S."/>
            <person name="Lee J.C."/>
            <person name="Li W.J."/>
        </authorList>
    </citation>
    <scope>NUCLEOTIDE SEQUENCE [LARGE SCALE GENOMIC DNA]</scope>
    <source>
        <strain evidence="3 4">NIO-1008</strain>
    </source>
</reference>